<reference evidence="2" key="1">
    <citation type="submission" date="2014-12" db="EMBL/GenBank/DDBJ databases">
        <title>Genome Sequence of Valsa Canker Pathogens Uncovers a Specific Adaption of Colonization on Woody Bark.</title>
        <authorList>
            <person name="Yin Z."/>
            <person name="Liu H."/>
            <person name="Gao X."/>
            <person name="Li Z."/>
            <person name="Song N."/>
            <person name="Ke X."/>
            <person name="Dai Q."/>
            <person name="Wu Y."/>
            <person name="Sun Y."/>
            <person name="Xu J.-R."/>
            <person name="Kang Z.K."/>
            <person name="Wang L."/>
            <person name="Huang L."/>
        </authorList>
    </citation>
    <scope>NUCLEOTIDE SEQUENCE [LARGE SCALE GENOMIC DNA]</scope>
    <source>
        <strain evidence="2">03-8</strain>
    </source>
</reference>
<evidence type="ECO:0000313" key="3">
    <source>
        <dbReference type="Proteomes" id="UP000078559"/>
    </source>
</evidence>
<proteinExistence type="predicted"/>
<feature type="compositionally biased region" description="Basic and acidic residues" evidence="1">
    <location>
        <begin position="81"/>
        <end position="92"/>
    </location>
</feature>
<accession>A0A194VR90</accession>
<sequence length="92" mass="10062">MAQNMALSVTSLMVKDLVTTAAGSTICDEGLIQWTTVARIRVLVKHGFWRLTSFHIIPYLNTPGLRTGSDPSDPGVGQQAEYKRMAVPDELS</sequence>
<dbReference type="Proteomes" id="UP000078559">
    <property type="component" value="Chromosome 2"/>
</dbReference>
<dbReference type="EMBL" id="CM003099">
    <property type="protein sequence ID" value="KUI66711.1"/>
    <property type="molecule type" value="Genomic_DNA"/>
</dbReference>
<dbReference type="AlphaFoldDB" id="A0A194VR90"/>
<evidence type="ECO:0000313" key="2">
    <source>
        <dbReference type="EMBL" id="KUI66711.1"/>
    </source>
</evidence>
<keyword evidence="3" id="KW-1185">Reference proteome</keyword>
<name>A0A194VR90_CYTMA</name>
<evidence type="ECO:0000256" key="1">
    <source>
        <dbReference type="SAM" id="MobiDB-lite"/>
    </source>
</evidence>
<protein>
    <submittedName>
        <fullName evidence="2">Uncharacterized protein</fullName>
    </submittedName>
</protein>
<feature type="region of interest" description="Disordered" evidence="1">
    <location>
        <begin position="63"/>
        <end position="92"/>
    </location>
</feature>
<organism evidence="2 3">
    <name type="scientific">Cytospora mali</name>
    <name type="common">Apple Valsa canker fungus</name>
    <name type="synonym">Valsa mali</name>
    <dbReference type="NCBI Taxonomy" id="578113"/>
    <lineage>
        <taxon>Eukaryota</taxon>
        <taxon>Fungi</taxon>
        <taxon>Dikarya</taxon>
        <taxon>Ascomycota</taxon>
        <taxon>Pezizomycotina</taxon>
        <taxon>Sordariomycetes</taxon>
        <taxon>Sordariomycetidae</taxon>
        <taxon>Diaporthales</taxon>
        <taxon>Cytosporaceae</taxon>
        <taxon>Cytospora</taxon>
    </lineage>
</organism>
<gene>
    <name evidence="2" type="ORF">VM1G_11420</name>
</gene>